<evidence type="ECO:0000256" key="1">
    <source>
        <dbReference type="SAM" id="Phobius"/>
    </source>
</evidence>
<dbReference type="Proteomes" id="UP001054837">
    <property type="component" value="Unassembled WGS sequence"/>
</dbReference>
<feature type="transmembrane region" description="Helical" evidence="1">
    <location>
        <begin position="290"/>
        <end position="309"/>
    </location>
</feature>
<feature type="transmembrane region" description="Helical" evidence="1">
    <location>
        <begin position="180"/>
        <end position="200"/>
    </location>
</feature>
<dbReference type="EMBL" id="BPLQ01011019">
    <property type="protein sequence ID" value="GIY54968.1"/>
    <property type="molecule type" value="Genomic_DNA"/>
</dbReference>
<organism evidence="2 3">
    <name type="scientific">Caerostris darwini</name>
    <dbReference type="NCBI Taxonomy" id="1538125"/>
    <lineage>
        <taxon>Eukaryota</taxon>
        <taxon>Metazoa</taxon>
        <taxon>Ecdysozoa</taxon>
        <taxon>Arthropoda</taxon>
        <taxon>Chelicerata</taxon>
        <taxon>Arachnida</taxon>
        <taxon>Araneae</taxon>
        <taxon>Araneomorphae</taxon>
        <taxon>Entelegynae</taxon>
        <taxon>Araneoidea</taxon>
        <taxon>Araneidae</taxon>
        <taxon>Caerostris</taxon>
    </lineage>
</organism>
<dbReference type="AlphaFoldDB" id="A0AAV4UB20"/>
<protein>
    <recommendedName>
        <fullName evidence="4">Gustatory receptor</fullName>
    </recommendedName>
</protein>
<proteinExistence type="predicted"/>
<feature type="transmembrane region" description="Helical" evidence="1">
    <location>
        <begin position="6"/>
        <end position="27"/>
    </location>
</feature>
<keyword evidence="3" id="KW-1185">Reference proteome</keyword>
<reference evidence="2 3" key="1">
    <citation type="submission" date="2021-06" db="EMBL/GenBank/DDBJ databases">
        <title>Caerostris darwini draft genome.</title>
        <authorList>
            <person name="Kono N."/>
            <person name="Arakawa K."/>
        </authorList>
    </citation>
    <scope>NUCLEOTIDE SEQUENCE [LARGE SCALE GENOMIC DNA]</scope>
</reference>
<evidence type="ECO:0000313" key="2">
    <source>
        <dbReference type="EMBL" id="GIY54968.1"/>
    </source>
</evidence>
<keyword evidence="1" id="KW-1133">Transmembrane helix</keyword>
<gene>
    <name evidence="2" type="primary">AVEN_155176_1</name>
    <name evidence="2" type="ORF">CDAR_22401</name>
</gene>
<evidence type="ECO:0000313" key="3">
    <source>
        <dbReference type="Proteomes" id="UP001054837"/>
    </source>
</evidence>
<name>A0AAV4UB20_9ARAC</name>
<feature type="transmembrane region" description="Helical" evidence="1">
    <location>
        <begin position="57"/>
        <end position="81"/>
    </location>
</feature>
<keyword evidence="1" id="KW-0812">Transmembrane</keyword>
<comment type="caution">
    <text evidence="2">The sequence shown here is derived from an EMBL/GenBank/DDBJ whole genome shotgun (WGS) entry which is preliminary data.</text>
</comment>
<keyword evidence="1" id="KW-0472">Membrane</keyword>
<feature type="transmembrane region" description="Helical" evidence="1">
    <location>
        <begin position="212"/>
        <end position="235"/>
    </location>
</feature>
<sequence length="315" mass="34991">MLPGYATPFAFYFFDSFSYITTVAFFLNRRKVYSATKTVVNLCTRITPRIYVGSKTIIFEILLLVASSLAILSIFIIFFFYQEWNLFLRILHAPYFVDEVTHTWIVVFSLVSIHTWSFCTCFISVLLCYNSFIAAGDLLKAYGSTIQDLTDRKSIIRSLELFGDVSNCVKRIDKALNSCVFFLFGTVVGNFFAAVSVLFSESRSYHTPVASVYVGLTLLGGMAIILVLTTGGNSVTNGMKLLKSMLLEGNRKIAGQSQEVISSFTLLSDCVRGSSLSVSGCEMFTINKRLALTIGGMIVTYSFLLFQLSGKPLTT</sequence>
<feature type="transmembrane region" description="Helical" evidence="1">
    <location>
        <begin position="101"/>
        <end position="129"/>
    </location>
</feature>
<evidence type="ECO:0008006" key="4">
    <source>
        <dbReference type="Google" id="ProtNLM"/>
    </source>
</evidence>
<accession>A0AAV4UB20</accession>